<proteinExistence type="predicted"/>
<keyword evidence="1" id="KW-0732">Signal</keyword>
<keyword evidence="3" id="KW-1185">Reference proteome</keyword>
<accession>A0A1I2I0F5</accession>
<sequence>MARLLRAALLLALAGGCRPSGTLVSDVVDVAPPAGEVYPEGASDFTGEWVGESAGIFGTLTIQRLASDRYYGRFTSEDGLVRFVCNLRQIRATPAEGGAMLPSNLVTFQWQDGRGGRGGGWALINRESSALTGEIRYGGLGTLDFVRTDAPDIEAPAEAETADAFADEFDEQAG</sequence>
<dbReference type="RefSeq" id="WP_096333937.1">
    <property type="nucleotide sequence ID" value="NZ_FOMX01000050.1"/>
</dbReference>
<evidence type="ECO:0000313" key="3">
    <source>
        <dbReference type="Proteomes" id="UP000199400"/>
    </source>
</evidence>
<dbReference type="OrthoDB" id="5515753at2"/>
<evidence type="ECO:0000313" key="2">
    <source>
        <dbReference type="EMBL" id="SFF34527.1"/>
    </source>
</evidence>
<evidence type="ECO:0008006" key="4">
    <source>
        <dbReference type="Google" id="ProtNLM"/>
    </source>
</evidence>
<evidence type="ECO:0000256" key="1">
    <source>
        <dbReference type="SAM" id="SignalP"/>
    </source>
</evidence>
<dbReference type="AlphaFoldDB" id="A0A1I2I0F5"/>
<feature type="chain" id="PRO_5011543597" description="Lipoprotein" evidence="1">
    <location>
        <begin position="20"/>
        <end position="174"/>
    </location>
</feature>
<gene>
    <name evidence="2" type="ORF">SAMN02745121_08285</name>
</gene>
<feature type="signal peptide" evidence="1">
    <location>
        <begin position="1"/>
        <end position="19"/>
    </location>
</feature>
<protein>
    <recommendedName>
        <fullName evidence="4">Lipoprotein</fullName>
    </recommendedName>
</protein>
<organism evidence="2 3">
    <name type="scientific">Nannocystis exedens</name>
    <dbReference type="NCBI Taxonomy" id="54"/>
    <lineage>
        <taxon>Bacteria</taxon>
        <taxon>Pseudomonadati</taxon>
        <taxon>Myxococcota</taxon>
        <taxon>Polyangia</taxon>
        <taxon>Nannocystales</taxon>
        <taxon>Nannocystaceae</taxon>
        <taxon>Nannocystis</taxon>
    </lineage>
</organism>
<dbReference type="PROSITE" id="PS51257">
    <property type="entry name" value="PROKAR_LIPOPROTEIN"/>
    <property type="match status" value="1"/>
</dbReference>
<name>A0A1I2I0F5_9BACT</name>
<dbReference type="EMBL" id="FOMX01000050">
    <property type="protein sequence ID" value="SFF34527.1"/>
    <property type="molecule type" value="Genomic_DNA"/>
</dbReference>
<dbReference type="Proteomes" id="UP000199400">
    <property type="component" value="Unassembled WGS sequence"/>
</dbReference>
<dbReference type="STRING" id="54.SAMN02745121_08285"/>
<reference evidence="3" key="1">
    <citation type="submission" date="2016-10" db="EMBL/GenBank/DDBJ databases">
        <authorList>
            <person name="Varghese N."/>
            <person name="Submissions S."/>
        </authorList>
    </citation>
    <scope>NUCLEOTIDE SEQUENCE [LARGE SCALE GENOMIC DNA]</scope>
    <source>
        <strain evidence="3">ATCC 25963</strain>
    </source>
</reference>